<dbReference type="Gene3D" id="1.25.40.20">
    <property type="entry name" value="Ankyrin repeat-containing domain"/>
    <property type="match status" value="1"/>
</dbReference>
<name>A0A4P7NGS9_PYROR</name>
<evidence type="ECO:0000256" key="2">
    <source>
        <dbReference type="PROSITE-ProRule" id="PRU00023"/>
    </source>
</evidence>
<gene>
    <name evidence="5" type="ORF">PoMZ_08097</name>
</gene>
<dbReference type="EMBL" id="CP034207">
    <property type="protein sequence ID" value="QBZ61151.1"/>
    <property type="molecule type" value="Genomic_DNA"/>
</dbReference>
<evidence type="ECO:0000256" key="3">
    <source>
        <dbReference type="SAM" id="MobiDB-lite"/>
    </source>
</evidence>
<dbReference type="InterPro" id="IPR036770">
    <property type="entry name" value="Ankyrin_rpt-contain_sf"/>
</dbReference>
<keyword evidence="2" id="KW-0040">ANK repeat</keyword>
<evidence type="ECO:0000256" key="1">
    <source>
        <dbReference type="ARBA" id="ARBA00022737"/>
    </source>
</evidence>
<dbReference type="InterPro" id="IPR056884">
    <property type="entry name" value="NPHP3-like_N"/>
</dbReference>
<dbReference type="SUPFAM" id="SSF48403">
    <property type="entry name" value="Ankyrin repeat"/>
    <property type="match status" value="1"/>
</dbReference>
<evidence type="ECO:0000259" key="4">
    <source>
        <dbReference type="Pfam" id="PF24883"/>
    </source>
</evidence>
<dbReference type="SUPFAM" id="SSF52540">
    <property type="entry name" value="P-loop containing nucleoside triphosphate hydrolases"/>
    <property type="match status" value="1"/>
</dbReference>
<dbReference type="InterPro" id="IPR027417">
    <property type="entry name" value="P-loop_NTPase"/>
</dbReference>
<dbReference type="Pfam" id="PF00023">
    <property type="entry name" value="Ank"/>
    <property type="match status" value="1"/>
</dbReference>
<keyword evidence="1" id="KW-0677">Repeat</keyword>
<feature type="domain" description="Nephrocystin 3-like N-terminal" evidence="4">
    <location>
        <begin position="203"/>
        <end position="369"/>
    </location>
</feature>
<protein>
    <recommendedName>
        <fullName evidence="4">Nephrocystin 3-like N-terminal domain-containing protein</fullName>
    </recommendedName>
</protein>
<evidence type="ECO:0000313" key="6">
    <source>
        <dbReference type="Proteomes" id="UP000294847"/>
    </source>
</evidence>
<sequence length="1465" mass="164666">MDSQSLSPTVLGELRDLAQAAGSVHRLLHHQTKKHSTEPFQPDLQALTGLLLRLTGVIHSLLLHLQILGDESPQSNYTKNTKLACLTHCADLLSALQDQWQDDKASRETDFPGASSLRSFHEDLLAVLTRFDITLYSTTWKAAVGTLSRSLPSKAAPAEQDDHGFTVITNRAPPEAQPLIRSNWKYHHSNIKLQWLLEQRCEGTGEWLFGMDVVNQWFKGNYRFVLLSGSAGCGKTFLATALLKQLSERVTTHTEPLCYHFANPYETNELHDILQPLVLQILTQNPKAWQAYLDFLLAREIQLDQESCPQLSFLGDAKLLVPLTKTLLSLSSRAYIILDGLDGLIPDIACELLEVLLGCNGLQILVLSRPLPHETWGRICSQLQAKAEEYAVREIGSNLGDVQAYIRESAAQTNNSASATLMAPEELESFVLKSSTSPSDSGVHFQLSKCRLWYIKTRDRTGKPPSALDQPHFPEYTRLEDFYKAVVDLITSDSSDLPLGTRSAVDLPSTVAERYNTFKTALEWLLVITKQGSEIPSMACSKRSFFDGLSVALYTEAKSLDELNPSRELESQYSWLFDLFASEMQIKSATDQRRGGRDDTIQSYRYCIHNRSFLEFAQKNICHLDYEKGRSSLAVACLRFLNMPDHGVKRDKRQTEAVRLKYPFYDFAAAWWPSISRGVLPQISPLALELFKEHYNFLNWLDAYSRTHCANSSYGRLQGLSSEDPAGDQGIVRKHVHTALNVAVSLGLSPLLAPLDAYLQQCKQLFPRIYTCEPETSSNLLQLALIGPRALMTDTISSRESVTVSPVAGPTSIDLRGTIAYVLGRNLDPEEQVRIPFVGAHALLVCAKLQDVKLLIQIMERFSGKTYGRGIMHTQSFADTLERLDPGRFSEFQNGVCQYILDFYAALHAQDPDYHSDYEDDSDQEDTDEEFDSNEKDYRSLDRCAAKYLVRLAWKIGNQNKLECIRMDVDRRIDCHDWQFYSLWRRTHERIRVDWIRRVLQDPRRCVNKSLREPISYESPDAKDVALQTPLHLLAELSRQSQDIVWWIQALLDLGADVSARDGRGRTPLHLVELPEVLEMFLRFGADLDARDEDGRNVWHVAAFNHDVDLLKALAKLDPAPLESLRSVTKVGRTPLAEALGNYRNSNSGFEACKTILELCSHDAASFASDVPIIHMAAKWVANDPQMLKELDKAGALCPGAIATDGGTAYHYLSPHVTPEFLKTLIQLYGIDDDLLVKLDKRGLTAFESWIDSFFKNILDEERIQDYEVAPSKPTRTLVFKVLLVPSVAVSNSTAGITFWERVCFNCLPELFRTSQLEYFTQFPSGYVDYIKDVLEAISKSGAIEFYEEHTSHCALFPFVANVMPLEDVFGHEDPKSMAEDTLYGFIEVLLSKTKYAEPLRQNPLMADLLCTAAMRGSKTLAMSLLAHGVGADTVGTQGESLLSMIDELPMPQSLDYLKLLPSNG</sequence>
<organism evidence="5 6">
    <name type="scientific">Pyricularia oryzae</name>
    <name type="common">Rice blast fungus</name>
    <name type="synonym">Magnaporthe oryzae</name>
    <dbReference type="NCBI Taxonomy" id="318829"/>
    <lineage>
        <taxon>Eukaryota</taxon>
        <taxon>Fungi</taxon>
        <taxon>Dikarya</taxon>
        <taxon>Ascomycota</taxon>
        <taxon>Pezizomycotina</taxon>
        <taxon>Sordariomycetes</taxon>
        <taxon>Sordariomycetidae</taxon>
        <taxon>Magnaporthales</taxon>
        <taxon>Pyriculariaceae</taxon>
        <taxon>Pyricularia</taxon>
    </lineage>
</organism>
<dbReference type="InterPro" id="IPR002110">
    <property type="entry name" value="Ankyrin_rpt"/>
</dbReference>
<feature type="region of interest" description="Disordered" evidence="3">
    <location>
        <begin position="915"/>
        <end position="934"/>
    </location>
</feature>
<reference evidence="5 6" key="1">
    <citation type="journal article" date="2019" name="Mol. Biol. Evol.">
        <title>Blast fungal genomes show frequent chromosomal changes, gene gains and losses, and effector gene turnover.</title>
        <authorList>
            <person name="Gomez Luciano L.B."/>
            <person name="Jason Tsai I."/>
            <person name="Chuma I."/>
            <person name="Tosa Y."/>
            <person name="Chen Y.H."/>
            <person name="Li J.Y."/>
            <person name="Li M.Y."/>
            <person name="Jade Lu M.Y."/>
            <person name="Nakayashiki H."/>
            <person name="Li W.H."/>
        </authorList>
    </citation>
    <scope>NUCLEOTIDE SEQUENCE [LARGE SCALE GENOMIC DNA]</scope>
    <source>
        <strain evidence="5">MZ5-1-6</strain>
    </source>
</reference>
<dbReference type="PROSITE" id="PS50088">
    <property type="entry name" value="ANK_REPEAT"/>
    <property type="match status" value="1"/>
</dbReference>
<dbReference type="SMART" id="SM00248">
    <property type="entry name" value="ANK"/>
    <property type="match status" value="3"/>
</dbReference>
<accession>A0A4P7NGS9</accession>
<feature type="repeat" description="ANK" evidence="2">
    <location>
        <begin position="1026"/>
        <end position="1063"/>
    </location>
</feature>
<dbReference type="PANTHER" id="PTHR10039:SF14">
    <property type="entry name" value="NACHT DOMAIN-CONTAINING PROTEIN"/>
    <property type="match status" value="1"/>
</dbReference>
<dbReference type="PANTHER" id="PTHR10039">
    <property type="entry name" value="AMELOGENIN"/>
    <property type="match status" value="1"/>
</dbReference>
<dbReference type="Proteomes" id="UP000294847">
    <property type="component" value="Chromosome 4"/>
</dbReference>
<feature type="compositionally biased region" description="Acidic residues" evidence="3">
    <location>
        <begin position="918"/>
        <end position="932"/>
    </location>
</feature>
<dbReference type="Pfam" id="PF24883">
    <property type="entry name" value="NPHP3_N"/>
    <property type="match status" value="1"/>
</dbReference>
<evidence type="ECO:0000313" key="5">
    <source>
        <dbReference type="EMBL" id="QBZ61151.1"/>
    </source>
</evidence>
<dbReference type="Gene3D" id="3.40.50.300">
    <property type="entry name" value="P-loop containing nucleotide triphosphate hydrolases"/>
    <property type="match status" value="1"/>
</dbReference>
<proteinExistence type="predicted"/>